<feature type="repeat" description="PPR" evidence="2">
    <location>
        <begin position="124"/>
        <end position="158"/>
    </location>
</feature>
<protein>
    <recommendedName>
        <fullName evidence="6">Pentatricopeptide repeat protein</fullName>
    </recommendedName>
</protein>
<name>A0A0F4GPH7_9PEZI</name>
<feature type="compositionally biased region" description="Basic and acidic residues" evidence="3">
    <location>
        <begin position="636"/>
        <end position="651"/>
    </location>
</feature>
<dbReference type="Gene3D" id="1.25.40.10">
    <property type="entry name" value="Tetratricopeptide repeat domain"/>
    <property type="match status" value="2"/>
</dbReference>
<organism evidence="4 5">
    <name type="scientific">Zymoseptoria brevis</name>
    <dbReference type="NCBI Taxonomy" id="1047168"/>
    <lineage>
        <taxon>Eukaryota</taxon>
        <taxon>Fungi</taxon>
        <taxon>Dikarya</taxon>
        <taxon>Ascomycota</taxon>
        <taxon>Pezizomycotina</taxon>
        <taxon>Dothideomycetes</taxon>
        <taxon>Dothideomycetidae</taxon>
        <taxon>Mycosphaerellales</taxon>
        <taxon>Mycosphaerellaceae</taxon>
        <taxon>Zymoseptoria</taxon>
    </lineage>
</organism>
<dbReference type="InterPro" id="IPR011990">
    <property type="entry name" value="TPR-like_helical_dom_sf"/>
</dbReference>
<dbReference type="PROSITE" id="PS51375">
    <property type="entry name" value="PPR"/>
    <property type="match status" value="1"/>
</dbReference>
<dbReference type="PANTHER" id="PTHR47942">
    <property type="entry name" value="TETRATRICOPEPTIDE REPEAT (TPR)-LIKE SUPERFAMILY PROTEIN-RELATED"/>
    <property type="match status" value="1"/>
</dbReference>
<evidence type="ECO:0008006" key="6">
    <source>
        <dbReference type="Google" id="ProtNLM"/>
    </source>
</evidence>
<dbReference type="AlphaFoldDB" id="A0A0F4GPH7"/>
<dbReference type="EMBL" id="LAFY01000355">
    <property type="protein sequence ID" value="KJX99339.1"/>
    <property type="molecule type" value="Genomic_DNA"/>
</dbReference>
<reference evidence="4 5" key="1">
    <citation type="submission" date="2015-03" db="EMBL/GenBank/DDBJ databases">
        <title>RNA-seq based gene annotation and comparative genomics of four Zymoseptoria species reveal species-specific pathogenicity related genes and transposable element activity.</title>
        <authorList>
            <person name="Grandaubert J."/>
            <person name="Bhattacharyya A."/>
            <person name="Stukenbrock E.H."/>
        </authorList>
    </citation>
    <scope>NUCLEOTIDE SEQUENCE [LARGE SCALE GENOMIC DNA]</scope>
    <source>
        <strain evidence="4 5">Zb18110</strain>
    </source>
</reference>
<dbReference type="InterPro" id="IPR051222">
    <property type="entry name" value="PPR/CCM1_RNA-binding"/>
</dbReference>
<dbReference type="NCBIfam" id="TIGR00756">
    <property type="entry name" value="PPR"/>
    <property type="match status" value="1"/>
</dbReference>
<dbReference type="PANTHER" id="PTHR47942:SF63">
    <property type="entry name" value="PENTATRICOPEPTIDE REPEAT-CONTAINING PROTEIN"/>
    <property type="match status" value="1"/>
</dbReference>
<feature type="compositionally biased region" description="Polar residues" evidence="3">
    <location>
        <begin position="623"/>
        <end position="635"/>
    </location>
</feature>
<dbReference type="Pfam" id="PF13041">
    <property type="entry name" value="PPR_2"/>
    <property type="match status" value="1"/>
</dbReference>
<dbReference type="InterPro" id="IPR002885">
    <property type="entry name" value="PPR_rpt"/>
</dbReference>
<evidence type="ECO:0000256" key="1">
    <source>
        <dbReference type="ARBA" id="ARBA00022737"/>
    </source>
</evidence>
<evidence type="ECO:0000256" key="3">
    <source>
        <dbReference type="SAM" id="MobiDB-lite"/>
    </source>
</evidence>
<feature type="compositionally biased region" description="Basic and acidic residues" evidence="3">
    <location>
        <begin position="662"/>
        <end position="716"/>
    </location>
</feature>
<proteinExistence type="predicted"/>
<comment type="caution">
    <text evidence="4">The sequence shown here is derived from an EMBL/GenBank/DDBJ whole genome shotgun (WGS) entry which is preliminary data.</text>
</comment>
<evidence type="ECO:0000313" key="4">
    <source>
        <dbReference type="EMBL" id="KJX99339.1"/>
    </source>
</evidence>
<feature type="region of interest" description="Disordered" evidence="3">
    <location>
        <begin position="623"/>
        <end position="729"/>
    </location>
</feature>
<dbReference type="OrthoDB" id="185373at2759"/>
<evidence type="ECO:0000256" key="2">
    <source>
        <dbReference type="PROSITE-ProRule" id="PRU00708"/>
    </source>
</evidence>
<keyword evidence="1" id="KW-0677">Repeat</keyword>
<gene>
    <name evidence="4" type="ORF">TI39_contig363g00021</name>
</gene>
<dbReference type="Proteomes" id="UP000033647">
    <property type="component" value="Unassembled WGS sequence"/>
</dbReference>
<accession>A0A0F4GPH7</accession>
<keyword evidence="5" id="KW-1185">Reference proteome</keyword>
<evidence type="ECO:0000313" key="5">
    <source>
        <dbReference type="Proteomes" id="UP000033647"/>
    </source>
</evidence>
<sequence>MLECRACVLRCIRAIAGDASTISTSVQRPLLLTPRLVIHRQRRNFASTVATTKPFPATRKSKDAVEAENKEKGLTLQEERALQTELEFLKDPVKLAEHVHYTLRNEKPQKALDLCRLASRNMSCIVSWNHTIDWHMKRNRVNDAIKIYNEMKKRGQFPDSYTYMLLFRGFSQDSVKLGTKVRAETVSKATNIYNSMTSPTSRVKPSIMHTNAVLRLCALAGDMDALWGVASKIPEHGPGSADTITYTTLLSAIRFDAIGSIDGTAYVEQIGPQRQQAVNEGRRIWQEVIAKWRSGELQLDAELVSQMGNLLRISKRIEDWDDVLSLVQQTTSIERQIAPVGSPERRIEHVRLEPVDKEVEVEPASVVDEDGWVPTPASNAFKPVVPHAYDPQYPKRPTRLAWVEPGNPILSSIIRACTLMRIPKTALAYWNIITSEPYNIKPDMANYQAILRLHGLNRQSGQAASLIQQMHDAGIKVTGKTYRDALDVCARNHKSTSTMEHAKQIIDNMQKHMAYPDVPALRKYLSLALTTDSGHIITTTIDRLDPFIHILRSRMVHGIDKVVGISPEQHLDDKDETAGFFRNVISVIDTLMSRELVPREQFKLWHERRSQLNALLTRSMKTLTTSRSRLQQRRGQNFDDRTVGEQGKDSADSQITSVPVPDKPRWKQERVRSERAVRDFVQRRPGSESEERGHYSLRLDTKRRDLRRDCEGRDNGMVDLPGEIAMREQ</sequence>